<keyword evidence="1" id="KW-0812">Transmembrane</keyword>
<dbReference type="AlphaFoldDB" id="A0A926DYU7"/>
<evidence type="ECO:0000313" key="4">
    <source>
        <dbReference type="Proteomes" id="UP000653127"/>
    </source>
</evidence>
<dbReference type="Pfam" id="PF13240">
    <property type="entry name" value="Zn_Ribbon_1"/>
    <property type="match status" value="1"/>
</dbReference>
<feature type="domain" description="Zinc-ribbon" evidence="2">
    <location>
        <begin position="3"/>
        <end position="25"/>
    </location>
</feature>
<dbReference type="Proteomes" id="UP000653127">
    <property type="component" value="Unassembled WGS sequence"/>
</dbReference>
<evidence type="ECO:0000259" key="2">
    <source>
        <dbReference type="Pfam" id="PF13240"/>
    </source>
</evidence>
<dbReference type="InterPro" id="IPR026870">
    <property type="entry name" value="Zinc_ribbon_dom"/>
</dbReference>
<protein>
    <submittedName>
        <fullName evidence="3">Zinc ribbon domain-containing protein</fullName>
    </submittedName>
</protein>
<dbReference type="EMBL" id="JACRST010000007">
    <property type="protein sequence ID" value="MBC8546611.1"/>
    <property type="molecule type" value="Genomic_DNA"/>
</dbReference>
<organism evidence="3 4">
    <name type="scientific">Ligaoa zhengdingensis</name>
    <dbReference type="NCBI Taxonomy" id="2763658"/>
    <lineage>
        <taxon>Bacteria</taxon>
        <taxon>Bacillati</taxon>
        <taxon>Bacillota</taxon>
        <taxon>Clostridia</taxon>
        <taxon>Eubacteriales</taxon>
        <taxon>Oscillospiraceae</taxon>
        <taxon>Ligaoa</taxon>
    </lineage>
</organism>
<name>A0A926DYU7_9FIRM</name>
<gene>
    <name evidence="3" type="ORF">H8711_06640</name>
</gene>
<reference evidence="3" key="1">
    <citation type="submission" date="2020-08" db="EMBL/GenBank/DDBJ databases">
        <title>Genome public.</title>
        <authorList>
            <person name="Liu C."/>
            <person name="Sun Q."/>
        </authorList>
    </citation>
    <scope>NUCLEOTIDE SEQUENCE</scope>
    <source>
        <strain evidence="3">NSJ-31</strain>
    </source>
</reference>
<accession>A0A926DYU7</accession>
<sequence length="123" mass="13048">MRYCERCGNSVGEDAGYCSKCGARLRSGAEWGDGPMYRPVQPQFVKPPAGTNPAPMVLGIIGVIFAVLLPMIAYPCLIIGLVLANNDIRNGQISTAGRTVNIVGLCIAVCNSILGACMNLVRY</sequence>
<feature type="transmembrane region" description="Helical" evidence="1">
    <location>
        <begin position="102"/>
        <end position="121"/>
    </location>
</feature>
<keyword evidence="1" id="KW-1133">Transmembrane helix</keyword>
<evidence type="ECO:0000256" key="1">
    <source>
        <dbReference type="SAM" id="Phobius"/>
    </source>
</evidence>
<evidence type="ECO:0000313" key="3">
    <source>
        <dbReference type="EMBL" id="MBC8546611.1"/>
    </source>
</evidence>
<comment type="caution">
    <text evidence="3">The sequence shown here is derived from an EMBL/GenBank/DDBJ whole genome shotgun (WGS) entry which is preliminary data.</text>
</comment>
<keyword evidence="1" id="KW-0472">Membrane</keyword>
<feature type="transmembrane region" description="Helical" evidence="1">
    <location>
        <begin position="56"/>
        <end position="82"/>
    </location>
</feature>
<keyword evidence="4" id="KW-1185">Reference proteome</keyword>
<proteinExistence type="predicted"/>